<dbReference type="EMBL" id="MGJI01000025">
    <property type="protein sequence ID" value="OGN04114.1"/>
    <property type="molecule type" value="Genomic_DNA"/>
</dbReference>
<comment type="caution">
    <text evidence="2">The sequence shown here is derived from an EMBL/GenBank/DDBJ whole genome shotgun (WGS) entry which is preliminary data.</text>
</comment>
<dbReference type="InterPro" id="IPR001296">
    <property type="entry name" value="Glyco_trans_1"/>
</dbReference>
<dbReference type="CDD" id="cd03801">
    <property type="entry name" value="GT4_PimA-like"/>
    <property type="match status" value="1"/>
</dbReference>
<proteinExistence type="predicted"/>
<dbReference type="SUPFAM" id="SSF53756">
    <property type="entry name" value="UDP-Glycosyltransferase/glycogen phosphorylase"/>
    <property type="match status" value="1"/>
</dbReference>
<dbReference type="Proteomes" id="UP000177507">
    <property type="component" value="Unassembled WGS sequence"/>
</dbReference>
<dbReference type="PANTHER" id="PTHR12526">
    <property type="entry name" value="GLYCOSYLTRANSFERASE"/>
    <property type="match status" value="1"/>
</dbReference>
<protein>
    <recommendedName>
        <fullName evidence="1">Glycosyl transferase family 1 domain-containing protein</fullName>
    </recommendedName>
</protein>
<reference evidence="2 3" key="1">
    <citation type="journal article" date="2016" name="Nat. Commun.">
        <title>Thousands of microbial genomes shed light on interconnected biogeochemical processes in an aquifer system.</title>
        <authorList>
            <person name="Anantharaman K."/>
            <person name="Brown C.T."/>
            <person name="Hug L.A."/>
            <person name="Sharon I."/>
            <person name="Castelle C.J."/>
            <person name="Probst A.J."/>
            <person name="Thomas B.C."/>
            <person name="Singh A."/>
            <person name="Wilkins M.J."/>
            <person name="Karaoz U."/>
            <person name="Brodie E.L."/>
            <person name="Williams K.H."/>
            <person name="Hubbard S.S."/>
            <person name="Banfield J.F."/>
        </authorList>
    </citation>
    <scope>NUCLEOTIDE SEQUENCE [LARGE SCALE GENOMIC DNA]</scope>
</reference>
<accession>A0A1F8ETD5</accession>
<gene>
    <name evidence="2" type="ORF">A2831_02275</name>
</gene>
<name>A0A1F8ETD5_9BACT</name>
<evidence type="ECO:0000313" key="2">
    <source>
        <dbReference type="EMBL" id="OGN04114.1"/>
    </source>
</evidence>
<evidence type="ECO:0000259" key="1">
    <source>
        <dbReference type="Pfam" id="PF00534"/>
    </source>
</evidence>
<dbReference type="AlphaFoldDB" id="A0A1F8ETD5"/>
<dbReference type="Gene3D" id="3.40.50.2000">
    <property type="entry name" value="Glycogen Phosphorylase B"/>
    <property type="match status" value="2"/>
</dbReference>
<organism evidence="2 3">
    <name type="scientific">Candidatus Yanofskybacteria bacterium RIFCSPHIGHO2_01_FULL_44_17</name>
    <dbReference type="NCBI Taxonomy" id="1802668"/>
    <lineage>
        <taxon>Bacteria</taxon>
        <taxon>Candidatus Yanofskyibacteriota</taxon>
    </lineage>
</organism>
<evidence type="ECO:0000313" key="3">
    <source>
        <dbReference type="Proteomes" id="UP000177507"/>
    </source>
</evidence>
<sequence length="452" mass="51658">MIDKRNKIKILHLAPHFAGGVGRVVFNYLEKVKNNSSFSHQLIGLDYTRDKIAVSSKMTNFSFRENMASNYAEILSAIADADITLIHWWNHPLIYDFLVRVKLPPCRLVIWSHISGFHSPMVFTDKLIRYPDFFVFTTPVSFETKEIKKLSDKQKKSLRVVWSTGGVERFKSIKPKKHSGFNVGYIGTVDYVKMHPNFLDICNKINIPDAKFVVCGGPSDKEIKKEAKKLGIAEKFDFTGLVPDVAKQLSAFDIFGYPLNPRHYGSCDQSLQESMAAGVVPVVLENRMEKYMVKNGVTGIVAKNEYDYILAVLKLYKNKTLRGVLSRNAREYAIKTFSLNRLAKDWEIIFDELLANPKTPKKWQIAKSGRDITAKDVFLESLGDYGKAFTSYCESKSKGEKNRAMQEIIKLNKSTAWRAKTRGTVHHYHSVFLNDKILAMWSRLMRNTDSKN</sequence>
<dbReference type="GO" id="GO:0016757">
    <property type="term" value="F:glycosyltransferase activity"/>
    <property type="evidence" value="ECO:0007669"/>
    <property type="project" value="InterPro"/>
</dbReference>
<feature type="domain" description="Glycosyl transferase family 1" evidence="1">
    <location>
        <begin position="171"/>
        <end position="331"/>
    </location>
</feature>
<dbReference type="STRING" id="1802668.A2831_02275"/>
<dbReference type="Pfam" id="PF00534">
    <property type="entry name" value="Glycos_transf_1"/>
    <property type="match status" value="1"/>
</dbReference>